<evidence type="ECO:0000256" key="1">
    <source>
        <dbReference type="SAM" id="Phobius"/>
    </source>
</evidence>
<name>A0A7E4W7B3_PANRE</name>
<keyword evidence="1" id="KW-0812">Transmembrane</keyword>
<feature type="transmembrane region" description="Helical" evidence="1">
    <location>
        <begin position="129"/>
        <end position="152"/>
    </location>
</feature>
<protein>
    <submittedName>
        <fullName evidence="3">G_PROTEIN_RECEP_F1_2 domain-containing protein</fullName>
    </submittedName>
</protein>
<reference evidence="3" key="2">
    <citation type="submission" date="2020-10" db="UniProtKB">
        <authorList>
            <consortium name="WormBaseParasite"/>
        </authorList>
    </citation>
    <scope>IDENTIFICATION</scope>
</reference>
<feature type="transmembrane region" description="Helical" evidence="1">
    <location>
        <begin position="24"/>
        <end position="43"/>
    </location>
</feature>
<feature type="transmembrane region" description="Helical" evidence="1">
    <location>
        <begin position="164"/>
        <end position="184"/>
    </location>
</feature>
<accession>A0A7E4W7B3</accession>
<organism evidence="2 3">
    <name type="scientific">Panagrellus redivivus</name>
    <name type="common">Microworm</name>
    <dbReference type="NCBI Taxonomy" id="6233"/>
    <lineage>
        <taxon>Eukaryota</taxon>
        <taxon>Metazoa</taxon>
        <taxon>Ecdysozoa</taxon>
        <taxon>Nematoda</taxon>
        <taxon>Chromadorea</taxon>
        <taxon>Rhabditida</taxon>
        <taxon>Tylenchina</taxon>
        <taxon>Panagrolaimomorpha</taxon>
        <taxon>Panagrolaimoidea</taxon>
        <taxon>Panagrolaimidae</taxon>
        <taxon>Panagrellus</taxon>
    </lineage>
</organism>
<keyword evidence="1" id="KW-1133">Transmembrane helix</keyword>
<keyword evidence="1" id="KW-0472">Membrane</keyword>
<sequence>MQPIFKQSEVEDIYDSIDMVIETFFYIPIIFICNIISIFVLHYRYERSEKFEYWQHVRRLRQQHSNDIWQTGIYKHKHHNGLPHLNELKVDWCSVGDAPQPYLNNLTKQSKKDTILIHRRIVAEFNMSLVTLVDQIFDAVGVLFYLLFWGALHNWISVDSETVLLLYDICWELGTTTQPFLLLLMCPQVRKAFVNYYSVRFTKVSYCLTKTVSCLARSGEGM</sequence>
<reference evidence="2" key="1">
    <citation type="journal article" date="2013" name="Genetics">
        <title>The draft genome and transcriptome of Panagrellus redivivus are shaped by the harsh demands of a free-living lifestyle.</title>
        <authorList>
            <person name="Srinivasan J."/>
            <person name="Dillman A.R."/>
            <person name="Macchietto M.G."/>
            <person name="Heikkinen L."/>
            <person name="Lakso M."/>
            <person name="Fracchia K.M."/>
            <person name="Antoshechkin I."/>
            <person name="Mortazavi A."/>
            <person name="Wong G."/>
            <person name="Sternberg P.W."/>
        </authorList>
    </citation>
    <scope>NUCLEOTIDE SEQUENCE [LARGE SCALE GENOMIC DNA]</scope>
    <source>
        <strain evidence="2">MT8872</strain>
    </source>
</reference>
<dbReference type="WBParaSite" id="Pan_g7930.t1">
    <property type="protein sequence ID" value="Pan_g7930.t1"/>
    <property type="gene ID" value="Pan_g7930"/>
</dbReference>
<dbReference type="AlphaFoldDB" id="A0A7E4W7B3"/>
<dbReference type="Proteomes" id="UP000492821">
    <property type="component" value="Unassembled WGS sequence"/>
</dbReference>
<proteinExistence type="predicted"/>
<evidence type="ECO:0000313" key="2">
    <source>
        <dbReference type="Proteomes" id="UP000492821"/>
    </source>
</evidence>
<evidence type="ECO:0000313" key="3">
    <source>
        <dbReference type="WBParaSite" id="Pan_g7930.t1"/>
    </source>
</evidence>
<keyword evidence="2" id="KW-1185">Reference proteome</keyword>